<organism evidence="1 2">
    <name type="scientific">Armatimonas rosea</name>
    <dbReference type="NCBI Taxonomy" id="685828"/>
    <lineage>
        <taxon>Bacteria</taxon>
        <taxon>Bacillati</taxon>
        <taxon>Armatimonadota</taxon>
        <taxon>Armatimonadia</taxon>
        <taxon>Armatimonadales</taxon>
        <taxon>Armatimonadaceae</taxon>
        <taxon>Armatimonas</taxon>
    </lineage>
</organism>
<dbReference type="RefSeq" id="WP_184202589.1">
    <property type="nucleotide sequence ID" value="NZ_JACHGW010000004.1"/>
</dbReference>
<protein>
    <submittedName>
        <fullName evidence="1">Uncharacterized protein</fullName>
    </submittedName>
</protein>
<dbReference type="Proteomes" id="UP000520814">
    <property type="component" value="Unassembled WGS sequence"/>
</dbReference>
<keyword evidence="2" id="KW-1185">Reference proteome</keyword>
<comment type="caution">
    <text evidence="1">The sequence shown here is derived from an EMBL/GenBank/DDBJ whole genome shotgun (WGS) entry which is preliminary data.</text>
</comment>
<accession>A0A7W9W9T2</accession>
<dbReference type="AlphaFoldDB" id="A0A7W9W9T2"/>
<gene>
    <name evidence="1" type="ORF">HNQ39_004698</name>
</gene>
<reference evidence="1 2" key="1">
    <citation type="submission" date="2020-08" db="EMBL/GenBank/DDBJ databases">
        <title>Genomic Encyclopedia of Type Strains, Phase IV (KMG-IV): sequencing the most valuable type-strain genomes for metagenomic binning, comparative biology and taxonomic classification.</title>
        <authorList>
            <person name="Goeker M."/>
        </authorList>
    </citation>
    <scope>NUCLEOTIDE SEQUENCE [LARGE SCALE GENOMIC DNA]</scope>
    <source>
        <strain evidence="1 2">DSM 23562</strain>
    </source>
</reference>
<proteinExistence type="predicted"/>
<dbReference type="EMBL" id="JACHGW010000004">
    <property type="protein sequence ID" value="MBB6052877.1"/>
    <property type="molecule type" value="Genomic_DNA"/>
</dbReference>
<name>A0A7W9W9T2_ARMRO</name>
<evidence type="ECO:0000313" key="1">
    <source>
        <dbReference type="EMBL" id="MBB6052877.1"/>
    </source>
</evidence>
<sequence length="145" mass="16340">MKTIATTFDENKARAIVAACQQRIEVEPDDTANRLQLAWCLLTWAFYQSGQESGASPRKTASLKKCRDPHDVTAQGSQVMLFHGLRQALIVAELSTNPNEHLEVSNLINLATLFGNTNIVEKSYRENDLILSEIVWDMRHNLDKV</sequence>
<evidence type="ECO:0000313" key="2">
    <source>
        <dbReference type="Proteomes" id="UP000520814"/>
    </source>
</evidence>